<sequence>MAISSSISSSSADVAVPCCHCGMRSPMRTAWRCDYPGRRFYGCAAYGGPNCCTFFEWFDPEPPKRFADVIRNLLEANESLSIDNHNMMKTNFELTAALRETTKKAEELAADVDSMVASNVVLGEDLTTCVVSRRWLRSALVAVLSALIACVWLRVVNN</sequence>
<evidence type="ECO:0000313" key="8">
    <source>
        <dbReference type="Proteomes" id="UP001341840"/>
    </source>
</evidence>
<dbReference type="InterPro" id="IPR010666">
    <property type="entry name" value="Znf_GRF"/>
</dbReference>
<keyword evidence="1" id="KW-0479">Metal-binding</keyword>
<evidence type="ECO:0000259" key="6">
    <source>
        <dbReference type="PROSITE" id="PS51999"/>
    </source>
</evidence>
<protein>
    <recommendedName>
        <fullName evidence="6">GRF-type domain-containing protein</fullName>
    </recommendedName>
</protein>
<reference evidence="7 8" key="1">
    <citation type="journal article" date="2023" name="Plants (Basel)">
        <title>Bridging the Gap: Combining Genomics and Transcriptomics Approaches to Understand Stylosanthes scabra, an Orphan Legume from the Brazilian Caatinga.</title>
        <authorList>
            <person name="Ferreira-Neto J.R.C."/>
            <person name="da Silva M.D."/>
            <person name="Binneck E."/>
            <person name="de Melo N.F."/>
            <person name="da Silva R.H."/>
            <person name="de Melo A.L.T.M."/>
            <person name="Pandolfi V."/>
            <person name="Bustamante F.O."/>
            <person name="Brasileiro-Vidal A.C."/>
            <person name="Benko-Iseppon A.M."/>
        </authorList>
    </citation>
    <scope>NUCLEOTIDE SEQUENCE [LARGE SCALE GENOMIC DNA]</scope>
    <source>
        <tissue evidence="7">Leaves</tissue>
    </source>
</reference>
<feature type="domain" description="GRF-type" evidence="6">
    <location>
        <begin position="19"/>
        <end position="61"/>
    </location>
</feature>
<comment type="caution">
    <text evidence="7">The sequence shown here is derived from an EMBL/GenBank/DDBJ whole genome shotgun (WGS) entry which is preliminary data.</text>
</comment>
<keyword evidence="8" id="KW-1185">Reference proteome</keyword>
<name>A0ABU6RVW2_9FABA</name>
<evidence type="ECO:0000256" key="2">
    <source>
        <dbReference type="ARBA" id="ARBA00022771"/>
    </source>
</evidence>
<evidence type="ECO:0000256" key="5">
    <source>
        <dbReference type="SAM" id="Phobius"/>
    </source>
</evidence>
<keyword evidence="5" id="KW-0472">Membrane</keyword>
<dbReference type="Proteomes" id="UP001341840">
    <property type="component" value="Unassembled WGS sequence"/>
</dbReference>
<evidence type="ECO:0000313" key="7">
    <source>
        <dbReference type="EMBL" id="MED6128064.1"/>
    </source>
</evidence>
<evidence type="ECO:0000256" key="4">
    <source>
        <dbReference type="PROSITE-ProRule" id="PRU01343"/>
    </source>
</evidence>
<proteinExistence type="predicted"/>
<dbReference type="EMBL" id="JASCZI010032261">
    <property type="protein sequence ID" value="MED6128064.1"/>
    <property type="molecule type" value="Genomic_DNA"/>
</dbReference>
<evidence type="ECO:0000256" key="1">
    <source>
        <dbReference type="ARBA" id="ARBA00022723"/>
    </source>
</evidence>
<dbReference type="PROSITE" id="PS51999">
    <property type="entry name" value="ZF_GRF"/>
    <property type="match status" value="1"/>
</dbReference>
<organism evidence="7 8">
    <name type="scientific">Stylosanthes scabra</name>
    <dbReference type="NCBI Taxonomy" id="79078"/>
    <lineage>
        <taxon>Eukaryota</taxon>
        <taxon>Viridiplantae</taxon>
        <taxon>Streptophyta</taxon>
        <taxon>Embryophyta</taxon>
        <taxon>Tracheophyta</taxon>
        <taxon>Spermatophyta</taxon>
        <taxon>Magnoliopsida</taxon>
        <taxon>eudicotyledons</taxon>
        <taxon>Gunneridae</taxon>
        <taxon>Pentapetalae</taxon>
        <taxon>rosids</taxon>
        <taxon>fabids</taxon>
        <taxon>Fabales</taxon>
        <taxon>Fabaceae</taxon>
        <taxon>Papilionoideae</taxon>
        <taxon>50 kb inversion clade</taxon>
        <taxon>dalbergioids sensu lato</taxon>
        <taxon>Dalbergieae</taxon>
        <taxon>Pterocarpus clade</taxon>
        <taxon>Stylosanthes</taxon>
    </lineage>
</organism>
<accession>A0ABU6RVW2</accession>
<keyword evidence="5" id="KW-1133">Transmembrane helix</keyword>
<gene>
    <name evidence="7" type="ORF">PIB30_094105</name>
</gene>
<keyword evidence="3" id="KW-0862">Zinc</keyword>
<keyword evidence="5" id="KW-0812">Transmembrane</keyword>
<feature type="transmembrane region" description="Helical" evidence="5">
    <location>
        <begin position="135"/>
        <end position="155"/>
    </location>
</feature>
<keyword evidence="2 4" id="KW-0863">Zinc-finger</keyword>
<dbReference type="PANTHER" id="PTHR33248">
    <property type="entry name" value="ZINC ION-BINDING PROTEIN"/>
    <property type="match status" value="1"/>
</dbReference>
<evidence type="ECO:0000256" key="3">
    <source>
        <dbReference type="ARBA" id="ARBA00022833"/>
    </source>
</evidence>